<dbReference type="KEGG" id="tim:GMBLW1_47120"/>
<accession>A0A6C2YSX6</accession>
<dbReference type="EMBL" id="LR593887">
    <property type="protein sequence ID" value="VTS06324.1"/>
    <property type="molecule type" value="Genomic_DNA"/>
</dbReference>
<protein>
    <submittedName>
        <fullName evidence="2">Uncharacterized protein</fullName>
    </submittedName>
</protein>
<keyword evidence="1" id="KW-0812">Transmembrane</keyword>
<dbReference type="AlphaFoldDB" id="A0A6C2YSX6"/>
<keyword evidence="1" id="KW-1133">Transmembrane helix</keyword>
<feature type="transmembrane region" description="Helical" evidence="1">
    <location>
        <begin position="154"/>
        <end position="175"/>
    </location>
</feature>
<keyword evidence="1" id="KW-0472">Membrane</keyword>
<dbReference type="InterPro" id="IPR041916">
    <property type="entry name" value="Anti_sigma_zinc_sf"/>
</dbReference>
<evidence type="ECO:0000256" key="1">
    <source>
        <dbReference type="SAM" id="Phobius"/>
    </source>
</evidence>
<keyword evidence="3" id="KW-1185">Reference proteome</keyword>
<organism evidence="2">
    <name type="scientific">Tuwongella immobilis</name>
    <dbReference type="NCBI Taxonomy" id="692036"/>
    <lineage>
        <taxon>Bacteria</taxon>
        <taxon>Pseudomonadati</taxon>
        <taxon>Planctomycetota</taxon>
        <taxon>Planctomycetia</taxon>
        <taxon>Gemmatales</taxon>
        <taxon>Gemmataceae</taxon>
        <taxon>Tuwongella</taxon>
    </lineage>
</organism>
<evidence type="ECO:0000313" key="2">
    <source>
        <dbReference type="EMBL" id="VIP04481.1"/>
    </source>
</evidence>
<gene>
    <name evidence="2" type="ORF">GMBLW1_47120</name>
</gene>
<dbReference type="RefSeq" id="WP_162659560.1">
    <property type="nucleotide sequence ID" value="NZ_LR593887.1"/>
</dbReference>
<dbReference type="Gene3D" id="1.10.10.1320">
    <property type="entry name" value="Anti-sigma factor, zinc-finger domain"/>
    <property type="match status" value="1"/>
</dbReference>
<proteinExistence type="predicted"/>
<dbReference type="InParanoid" id="A0A6C2YSX6"/>
<dbReference type="Proteomes" id="UP000464378">
    <property type="component" value="Chromosome"/>
</dbReference>
<reference evidence="2" key="1">
    <citation type="submission" date="2019-04" db="EMBL/GenBank/DDBJ databases">
        <authorList>
            <consortium name="Science for Life Laboratories"/>
        </authorList>
    </citation>
    <scope>NUCLEOTIDE SEQUENCE</scope>
    <source>
        <strain evidence="2">MBLW1</strain>
    </source>
</reference>
<name>A0A6C2YSX6_9BACT</name>
<dbReference type="EMBL" id="LR586016">
    <property type="protein sequence ID" value="VIP04481.1"/>
    <property type="molecule type" value="Genomic_DNA"/>
</dbReference>
<sequence length="356" mass="39428">MIEQFLQYLLGTLDPTARRQVETHLAEHPEAQVEFDRLQAALSPVDADAVEDHPPADLATRTVAFIASHCITERYGDRLPEWPTPSDASSGAGSRDAAAVVPGGLAAALTTSPPRLAEAAVQPNRSMPSRLARLVSWAGNDPEMSQSWWSRRNVVAGAMMILFGFGIIIPGIYYAQMQRQLHACQEQLREQYAALTGYADVHDGYFPKIQNVPPHDTARSYLTQLIQSGYWDETAPWGNSREARHSHDPSMFAYTLGYRDESGTLTGYSRTHEDASEHLPLMADRPRDAQQVAIGTKSEWVSHHGQNVLYLGGHVRACRDSRVGIAGDEIYSSERGRVEAGRHRWDTVLGWDQASP</sequence>
<evidence type="ECO:0000313" key="3">
    <source>
        <dbReference type="Proteomes" id="UP000464378"/>
    </source>
</evidence>